<evidence type="ECO:0008006" key="4">
    <source>
        <dbReference type="Google" id="ProtNLM"/>
    </source>
</evidence>
<keyword evidence="3" id="KW-1185">Reference proteome</keyword>
<evidence type="ECO:0000256" key="1">
    <source>
        <dbReference type="SAM" id="Phobius"/>
    </source>
</evidence>
<dbReference type="STRING" id="1121345.SAMN02745217_02715"/>
<keyword evidence="1" id="KW-1133">Transmembrane helix</keyword>
<keyword evidence="1" id="KW-0472">Membrane</keyword>
<evidence type="ECO:0000313" key="2">
    <source>
        <dbReference type="EMBL" id="SHO50342.1"/>
    </source>
</evidence>
<dbReference type="Pfam" id="PF11167">
    <property type="entry name" value="DUF2953"/>
    <property type="match status" value="1"/>
</dbReference>
<dbReference type="RefSeq" id="WP_073589383.1">
    <property type="nucleotide sequence ID" value="NZ_FRFD01000007.1"/>
</dbReference>
<gene>
    <name evidence="2" type="ORF">SAMN02745217_02715</name>
</gene>
<proteinExistence type="predicted"/>
<sequence>MIQIVLLILKIIGIILASVLGLLIALVLIVLFVPVRYKLKAEYEEDFKADARITWLLRIVTLTAEYGKGNIEISEISKEENDRDLNFRMRLRIFGRIIFDSSKKKEEKKEVRLSLFRGKKEKTKPGIKKKEKAADIIQPDIKHSQEVRTGEKAETTARTEIVRITKAASEAVSGVEDGAKAEVKVKELKKPTESTPVEEKNPDEPKKGIVHFLENISSGIKRLWDKFKAFFAGIKEKLKSIRLGFSEIHEKYNRIRLFFQNENNKLGLRYGFDSLKGILRHIRPRKIKAYIEFGTGDPCSTGQLLGVAAAFMGMYKNSVQVIPDFDEKVLKGNFYCRGRIRSVFLLIIGIKVIRNRNIRALINNFQTLKEEF</sequence>
<evidence type="ECO:0000313" key="3">
    <source>
        <dbReference type="Proteomes" id="UP000184612"/>
    </source>
</evidence>
<dbReference type="InterPro" id="IPR021338">
    <property type="entry name" value="DUF2953"/>
</dbReference>
<name>A0A1M7YCG5_9FIRM</name>
<dbReference type="AlphaFoldDB" id="A0A1M7YCG5"/>
<dbReference type="EMBL" id="FRFD01000007">
    <property type="protein sequence ID" value="SHO50342.1"/>
    <property type="molecule type" value="Genomic_DNA"/>
</dbReference>
<reference evidence="2 3" key="1">
    <citation type="submission" date="2016-12" db="EMBL/GenBank/DDBJ databases">
        <authorList>
            <person name="Song W.-J."/>
            <person name="Kurnit D.M."/>
        </authorList>
    </citation>
    <scope>NUCLEOTIDE SEQUENCE [LARGE SCALE GENOMIC DNA]</scope>
    <source>
        <strain evidence="2 3">DSM 12503</strain>
    </source>
</reference>
<organism evidence="2 3">
    <name type="scientific">Anaerocolumna xylanovorans DSM 12503</name>
    <dbReference type="NCBI Taxonomy" id="1121345"/>
    <lineage>
        <taxon>Bacteria</taxon>
        <taxon>Bacillati</taxon>
        <taxon>Bacillota</taxon>
        <taxon>Clostridia</taxon>
        <taxon>Lachnospirales</taxon>
        <taxon>Lachnospiraceae</taxon>
        <taxon>Anaerocolumna</taxon>
    </lineage>
</organism>
<protein>
    <recommendedName>
        <fullName evidence="4">DUF2953 domain-containing protein</fullName>
    </recommendedName>
</protein>
<accession>A0A1M7YCG5</accession>
<keyword evidence="1" id="KW-0812">Transmembrane</keyword>
<feature type="transmembrane region" description="Helical" evidence="1">
    <location>
        <begin position="6"/>
        <end position="33"/>
    </location>
</feature>
<dbReference type="Proteomes" id="UP000184612">
    <property type="component" value="Unassembled WGS sequence"/>
</dbReference>